<evidence type="ECO:0000256" key="1">
    <source>
        <dbReference type="SAM" id="MobiDB-lite"/>
    </source>
</evidence>
<comment type="caution">
    <text evidence="2">The sequence shown here is derived from an EMBL/GenBank/DDBJ whole genome shotgun (WGS) entry which is preliminary data.</text>
</comment>
<feature type="non-terminal residue" evidence="2">
    <location>
        <position position="66"/>
    </location>
</feature>
<sequence length="66" mass="7676">YRASKKANRGLEQMLKTKYGCPSFIKMENNLNIPERFRGKQHLGYGMDEKMDARDGPSQTRVRKAK</sequence>
<evidence type="ECO:0000313" key="2">
    <source>
        <dbReference type="EMBL" id="KAH1129237.1"/>
    </source>
</evidence>
<dbReference type="Proteomes" id="UP000828251">
    <property type="component" value="Unassembled WGS sequence"/>
</dbReference>
<reference evidence="2 3" key="1">
    <citation type="journal article" date="2021" name="Plant Biotechnol. J.">
        <title>Multi-omics assisted identification of the key and species-specific regulatory components of drought-tolerant mechanisms in Gossypium stocksii.</title>
        <authorList>
            <person name="Yu D."/>
            <person name="Ke L."/>
            <person name="Zhang D."/>
            <person name="Wu Y."/>
            <person name="Sun Y."/>
            <person name="Mei J."/>
            <person name="Sun J."/>
            <person name="Sun Y."/>
        </authorList>
    </citation>
    <scope>NUCLEOTIDE SEQUENCE [LARGE SCALE GENOMIC DNA]</scope>
    <source>
        <strain evidence="3">cv. E1</strain>
        <tissue evidence="2">Leaf</tissue>
    </source>
</reference>
<gene>
    <name evidence="2" type="ORF">J1N35_000615</name>
</gene>
<organism evidence="2 3">
    <name type="scientific">Gossypium stocksii</name>
    <dbReference type="NCBI Taxonomy" id="47602"/>
    <lineage>
        <taxon>Eukaryota</taxon>
        <taxon>Viridiplantae</taxon>
        <taxon>Streptophyta</taxon>
        <taxon>Embryophyta</taxon>
        <taxon>Tracheophyta</taxon>
        <taxon>Spermatophyta</taxon>
        <taxon>Magnoliopsida</taxon>
        <taxon>eudicotyledons</taxon>
        <taxon>Gunneridae</taxon>
        <taxon>Pentapetalae</taxon>
        <taxon>rosids</taxon>
        <taxon>malvids</taxon>
        <taxon>Malvales</taxon>
        <taxon>Malvaceae</taxon>
        <taxon>Malvoideae</taxon>
        <taxon>Gossypium</taxon>
    </lineage>
</organism>
<protein>
    <submittedName>
        <fullName evidence="2">Uncharacterized protein</fullName>
    </submittedName>
</protein>
<dbReference type="AlphaFoldDB" id="A0A9D3WG30"/>
<accession>A0A9D3WG30</accession>
<feature type="region of interest" description="Disordered" evidence="1">
    <location>
        <begin position="43"/>
        <end position="66"/>
    </location>
</feature>
<name>A0A9D3WG30_9ROSI</name>
<keyword evidence="3" id="KW-1185">Reference proteome</keyword>
<dbReference type="EMBL" id="JAIQCV010000001">
    <property type="protein sequence ID" value="KAH1129237.1"/>
    <property type="molecule type" value="Genomic_DNA"/>
</dbReference>
<feature type="non-terminal residue" evidence="2">
    <location>
        <position position="1"/>
    </location>
</feature>
<proteinExistence type="predicted"/>
<evidence type="ECO:0000313" key="3">
    <source>
        <dbReference type="Proteomes" id="UP000828251"/>
    </source>
</evidence>